<protein>
    <submittedName>
        <fullName evidence="5">Methylthioadenosine phosphorylase</fullName>
    </submittedName>
</protein>
<name>Q67R94_SYMTH</name>
<organism evidence="5 6">
    <name type="scientific">Symbiobacterium thermophilum (strain DSM 24528 / JCM 14929 / IAM 14863 / T)</name>
    <dbReference type="NCBI Taxonomy" id="292459"/>
    <lineage>
        <taxon>Bacteria</taxon>
        <taxon>Bacillati</taxon>
        <taxon>Bacillota</taxon>
        <taxon>Clostridia</taxon>
        <taxon>Eubacteriales</taxon>
        <taxon>Symbiobacteriaceae</taxon>
        <taxon>Symbiobacterium</taxon>
    </lineage>
</organism>
<gene>
    <name evidence="5" type="ordered locus">STH814</name>
</gene>
<evidence type="ECO:0000313" key="5">
    <source>
        <dbReference type="EMBL" id="BAD39799.1"/>
    </source>
</evidence>
<dbReference type="GO" id="GO:0005829">
    <property type="term" value="C:cytosol"/>
    <property type="evidence" value="ECO:0007669"/>
    <property type="project" value="TreeGrafter"/>
</dbReference>
<dbReference type="GO" id="GO:0019509">
    <property type="term" value="P:L-methionine salvage from methylthioadenosine"/>
    <property type="evidence" value="ECO:0007669"/>
    <property type="project" value="TreeGrafter"/>
</dbReference>
<dbReference type="HOGENOM" id="CLU_1106666_0_0_9"/>
<evidence type="ECO:0000256" key="2">
    <source>
        <dbReference type="ARBA" id="ARBA00022679"/>
    </source>
</evidence>
<keyword evidence="2" id="KW-0808">Transferase</keyword>
<evidence type="ECO:0000313" key="6">
    <source>
        <dbReference type="Proteomes" id="UP000000417"/>
    </source>
</evidence>
<keyword evidence="6" id="KW-1185">Reference proteome</keyword>
<feature type="region of interest" description="Disordered" evidence="3">
    <location>
        <begin position="1"/>
        <end position="26"/>
    </location>
</feature>
<dbReference type="EMBL" id="AP006840">
    <property type="protein sequence ID" value="BAD39799.1"/>
    <property type="molecule type" value="Genomic_DNA"/>
</dbReference>
<dbReference type="InterPro" id="IPR035994">
    <property type="entry name" value="Nucleoside_phosphorylase_sf"/>
</dbReference>
<dbReference type="Proteomes" id="UP000000417">
    <property type="component" value="Chromosome"/>
</dbReference>
<dbReference type="eggNOG" id="COG0005">
    <property type="taxonomic scope" value="Bacteria"/>
</dbReference>
<proteinExistence type="predicted"/>
<dbReference type="Pfam" id="PF01048">
    <property type="entry name" value="PNP_UDP_1"/>
    <property type="match status" value="1"/>
</dbReference>
<sequence>MAAGVGSPGAGHPGLRHPGTGAPETAYSGTGDFDRLILHETPYGKVEQRGPVLMRTAEADPRALIYAAKAAGASAVLAAARVEPVSPLLEPGDLVVPVDVIDLTRLLPPTFFVGKGYGFIRLDPPFCPELSAALYAAGREKTPRAFRGATYVGLDGSREATPAERRMYRAWGADVVGSGLVPEAFLARELELCYAALTVVREAQADVLAVLERAAQLAPVRRSCSCGRAMAGARAQGLIGEDWREWVRGNM</sequence>
<keyword evidence="1" id="KW-0328">Glycosyltransferase</keyword>
<dbReference type="GO" id="GO:0009116">
    <property type="term" value="P:nucleoside metabolic process"/>
    <property type="evidence" value="ECO:0007669"/>
    <property type="project" value="InterPro"/>
</dbReference>
<dbReference type="PANTHER" id="PTHR42679:SF2">
    <property type="entry name" value="S-METHYL-5'-THIOADENOSINE PHOSPHORYLASE"/>
    <property type="match status" value="1"/>
</dbReference>
<evidence type="ECO:0000256" key="3">
    <source>
        <dbReference type="SAM" id="MobiDB-lite"/>
    </source>
</evidence>
<accession>Q67R94</accession>
<dbReference type="Gene3D" id="3.40.50.1580">
    <property type="entry name" value="Nucleoside phosphorylase domain"/>
    <property type="match status" value="1"/>
</dbReference>
<evidence type="ECO:0000256" key="1">
    <source>
        <dbReference type="ARBA" id="ARBA00022676"/>
    </source>
</evidence>
<dbReference type="PANTHER" id="PTHR42679">
    <property type="entry name" value="S-METHYL-5'-THIOADENOSINE PHOSPHORYLASE"/>
    <property type="match status" value="1"/>
</dbReference>
<dbReference type="InterPro" id="IPR000845">
    <property type="entry name" value="Nucleoside_phosphorylase_d"/>
</dbReference>
<feature type="domain" description="Nucleoside phosphorylase" evidence="4">
    <location>
        <begin position="57"/>
        <end position="216"/>
    </location>
</feature>
<dbReference type="KEGG" id="sth:STH814"/>
<evidence type="ECO:0000259" key="4">
    <source>
        <dbReference type="Pfam" id="PF01048"/>
    </source>
</evidence>
<dbReference type="STRING" id="292459.STH814"/>
<dbReference type="AlphaFoldDB" id="Q67R94"/>
<feature type="compositionally biased region" description="Gly residues" evidence="3">
    <location>
        <begin position="1"/>
        <end position="12"/>
    </location>
</feature>
<dbReference type="GO" id="GO:0017061">
    <property type="term" value="F:S-methyl-5-thioadenosine phosphorylase activity"/>
    <property type="evidence" value="ECO:0007669"/>
    <property type="project" value="InterPro"/>
</dbReference>
<dbReference type="SUPFAM" id="SSF53167">
    <property type="entry name" value="Purine and uridine phosphorylases"/>
    <property type="match status" value="1"/>
</dbReference>
<dbReference type="InterPro" id="IPR010044">
    <property type="entry name" value="MTAP"/>
</dbReference>
<reference evidence="5 6" key="1">
    <citation type="journal article" date="2004" name="Nucleic Acids Res.">
        <title>Genome sequence of Symbiobacterium thermophilum, an uncultivable bacterium that depends on microbial commensalism.</title>
        <authorList>
            <person name="Ueda K."/>
            <person name="Yamashita A."/>
            <person name="Ishikawa J."/>
            <person name="Shimada M."/>
            <person name="Watsuji T."/>
            <person name="Morimura K."/>
            <person name="Ikeda H."/>
            <person name="Hattori M."/>
            <person name="Beppu T."/>
        </authorList>
    </citation>
    <scope>NUCLEOTIDE SEQUENCE [LARGE SCALE GENOMIC DNA]</scope>
    <source>
        <strain evidence="6">T / IAM 14863</strain>
    </source>
</reference>